<accession>A0ABD0KV91</accession>
<evidence type="ECO:0000313" key="5">
    <source>
        <dbReference type="EMBL" id="KAK7491129.1"/>
    </source>
</evidence>
<evidence type="ECO:0000256" key="3">
    <source>
        <dbReference type="ARBA" id="ARBA00023134"/>
    </source>
</evidence>
<comment type="caution">
    <text evidence="5">The sequence shown here is derived from an EMBL/GenBank/DDBJ whole genome shotgun (WGS) entry which is preliminary data.</text>
</comment>
<sequence length="55" mass="5937">ESTYRFIVVGKTGSGKSSTGNTILGKKIFMPALFMNSETSGCQLERSHVNGKLVE</sequence>
<protein>
    <recommendedName>
        <fullName evidence="4">AIG1-type G domain-containing protein</fullName>
    </recommendedName>
</protein>
<feature type="domain" description="AIG1-type G" evidence="4">
    <location>
        <begin position="5"/>
        <end position="54"/>
    </location>
</feature>
<dbReference type="Proteomes" id="UP001519460">
    <property type="component" value="Unassembled WGS sequence"/>
</dbReference>
<dbReference type="AlphaFoldDB" id="A0ABD0KV91"/>
<dbReference type="Gene3D" id="3.40.50.300">
    <property type="entry name" value="P-loop containing nucleotide triphosphate hydrolases"/>
    <property type="match status" value="1"/>
</dbReference>
<organism evidence="5 6">
    <name type="scientific">Batillaria attramentaria</name>
    <dbReference type="NCBI Taxonomy" id="370345"/>
    <lineage>
        <taxon>Eukaryota</taxon>
        <taxon>Metazoa</taxon>
        <taxon>Spiralia</taxon>
        <taxon>Lophotrochozoa</taxon>
        <taxon>Mollusca</taxon>
        <taxon>Gastropoda</taxon>
        <taxon>Caenogastropoda</taxon>
        <taxon>Sorbeoconcha</taxon>
        <taxon>Cerithioidea</taxon>
        <taxon>Batillariidae</taxon>
        <taxon>Batillaria</taxon>
    </lineage>
</organism>
<feature type="non-terminal residue" evidence="5">
    <location>
        <position position="55"/>
    </location>
</feature>
<feature type="non-terminal residue" evidence="5">
    <location>
        <position position="1"/>
    </location>
</feature>
<dbReference type="PANTHER" id="PTHR10903:SF170">
    <property type="entry name" value="GTPASE IMAP FAMILY MEMBER 7"/>
    <property type="match status" value="1"/>
</dbReference>
<gene>
    <name evidence="5" type="ORF">BaRGS_00017566</name>
</gene>
<dbReference type="InterPro" id="IPR006703">
    <property type="entry name" value="G_AIG1"/>
</dbReference>
<name>A0ABD0KV91_9CAEN</name>
<evidence type="ECO:0000313" key="6">
    <source>
        <dbReference type="Proteomes" id="UP001519460"/>
    </source>
</evidence>
<proteinExistence type="inferred from homology"/>
<evidence type="ECO:0000259" key="4">
    <source>
        <dbReference type="Pfam" id="PF04548"/>
    </source>
</evidence>
<evidence type="ECO:0000256" key="2">
    <source>
        <dbReference type="ARBA" id="ARBA00022741"/>
    </source>
</evidence>
<keyword evidence="2" id="KW-0547">Nucleotide-binding</keyword>
<comment type="similarity">
    <text evidence="1">Belongs to the TRAFAC class TrmE-Era-EngA-EngB-Septin-like GTPase superfamily. AIG1/Toc34/Toc159-like paraseptin GTPase family. IAN subfamily.</text>
</comment>
<dbReference type="InterPro" id="IPR027417">
    <property type="entry name" value="P-loop_NTPase"/>
</dbReference>
<dbReference type="Pfam" id="PF04548">
    <property type="entry name" value="AIG1"/>
    <property type="match status" value="1"/>
</dbReference>
<dbReference type="SUPFAM" id="SSF52540">
    <property type="entry name" value="P-loop containing nucleoside triphosphate hydrolases"/>
    <property type="match status" value="1"/>
</dbReference>
<reference evidence="5 6" key="1">
    <citation type="journal article" date="2023" name="Sci. Data">
        <title>Genome assembly of the Korean intertidal mud-creeper Batillaria attramentaria.</title>
        <authorList>
            <person name="Patra A.K."/>
            <person name="Ho P.T."/>
            <person name="Jun S."/>
            <person name="Lee S.J."/>
            <person name="Kim Y."/>
            <person name="Won Y.J."/>
        </authorList>
    </citation>
    <scope>NUCLEOTIDE SEQUENCE [LARGE SCALE GENOMIC DNA]</scope>
    <source>
        <strain evidence="5">Wonlab-2016</strain>
    </source>
</reference>
<dbReference type="GO" id="GO:0005525">
    <property type="term" value="F:GTP binding"/>
    <property type="evidence" value="ECO:0007669"/>
    <property type="project" value="UniProtKB-KW"/>
</dbReference>
<evidence type="ECO:0000256" key="1">
    <source>
        <dbReference type="ARBA" id="ARBA00008535"/>
    </source>
</evidence>
<dbReference type="InterPro" id="IPR045058">
    <property type="entry name" value="GIMA/IAN/Toc"/>
</dbReference>
<keyword evidence="3" id="KW-0342">GTP-binding</keyword>
<dbReference type="EMBL" id="JACVVK020000118">
    <property type="protein sequence ID" value="KAK7491129.1"/>
    <property type="molecule type" value="Genomic_DNA"/>
</dbReference>
<dbReference type="PANTHER" id="PTHR10903">
    <property type="entry name" value="GTPASE, IMAP FAMILY MEMBER-RELATED"/>
    <property type="match status" value="1"/>
</dbReference>
<keyword evidence="6" id="KW-1185">Reference proteome</keyword>